<comment type="caution">
    <text evidence="2">The sequence shown here is derived from an EMBL/GenBank/DDBJ whole genome shotgun (WGS) entry which is preliminary data.</text>
</comment>
<evidence type="ECO:0000313" key="3">
    <source>
        <dbReference type="Proteomes" id="UP000625711"/>
    </source>
</evidence>
<sequence length="91" mass="10359">MAKTDASLMVRIFGTSQRSRFIADIDGQIQLHVVVSSARPIPYGNLERQREGKRMRAREEEWENSNGKNEAKIVAECATAATERESNYMQQ</sequence>
<dbReference type="EMBL" id="JAACXV010013502">
    <property type="protein sequence ID" value="KAF7273293.1"/>
    <property type="molecule type" value="Genomic_DNA"/>
</dbReference>
<feature type="region of interest" description="Disordered" evidence="1">
    <location>
        <begin position="46"/>
        <end position="67"/>
    </location>
</feature>
<evidence type="ECO:0000256" key="1">
    <source>
        <dbReference type="SAM" id="MobiDB-lite"/>
    </source>
</evidence>
<dbReference type="AlphaFoldDB" id="A0A834I851"/>
<organism evidence="2 3">
    <name type="scientific">Rhynchophorus ferrugineus</name>
    <name type="common">Red palm weevil</name>
    <name type="synonym">Curculio ferrugineus</name>
    <dbReference type="NCBI Taxonomy" id="354439"/>
    <lineage>
        <taxon>Eukaryota</taxon>
        <taxon>Metazoa</taxon>
        <taxon>Ecdysozoa</taxon>
        <taxon>Arthropoda</taxon>
        <taxon>Hexapoda</taxon>
        <taxon>Insecta</taxon>
        <taxon>Pterygota</taxon>
        <taxon>Neoptera</taxon>
        <taxon>Endopterygota</taxon>
        <taxon>Coleoptera</taxon>
        <taxon>Polyphaga</taxon>
        <taxon>Cucujiformia</taxon>
        <taxon>Curculionidae</taxon>
        <taxon>Dryophthorinae</taxon>
        <taxon>Rhynchophorus</taxon>
    </lineage>
</organism>
<feature type="compositionally biased region" description="Basic and acidic residues" evidence="1">
    <location>
        <begin position="47"/>
        <end position="59"/>
    </location>
</feature>
<reference evidence="2" key="1">
    <citation type="submission" date="2020-08" db="EMBL/GenBank/DDBJ databases">
        <title>Genome sequencing and assembly of the red palm weevil Rhynchophorus ferrugineus.</title>
        <authorList>
            <person name="Dias G.B."/>
            <person name="Bergman C.M."/>
            <person name="Manee M."/>
        </authorList>
    </citation>
    <scope>NUCLEOTIDE SEQUENCE</scope>
    <source>
        <strain evidence="2">AA-2017</strain>
        <tissue evidence="2">Whole larva</tissue>
    </source>
</reference>
<evidence type="ECO:0000313" key="2">
    <source>
        <dbReference type="EMBL" id="KAF7273293.1"/>
    </source>
</evidence>
<dbReference type="Proteomes" id="UP000625711">
    <property type="component" value="Unassembled WGS sequence"/>
</dbReference>
<protein>
    <submittedName>
        <fullName evidence="2">Uncharacterized protein</fullName>
    </submittedName>
</protein>
<keyword evidence="3" id="KW-1185">Reference proteome</keyword>
<gene>
    <name evidence="2" type="ORF">GWI33_013993</name>
</gene>
<accession>A0A834I851</accession>
<name>A0A834I851_RHYFE</name>
<proteinExistence type="predicted"/>